<dbReference type="PANTHER" id="PTHR43751:SF3">
    <property type="entry name" value="SULFATASE N-TERMINAL DOMAIN-CONTAINING PROTEIN"/>
    <property type="match status" value="1"/>
</dbReference>
<dbReference type="AlphaFoldDB" id="G1WC24"/>
<dbReference type="InterPro" id="IPR052701">
    <property type="entry name" value="GAG_Ulvan_Degrading_Sulfatases"/>
</dbReference>
<keyword evidence="4" id="KW-0732">Signal</keyword>
<feature type="chain" id="PRO_5003424870" description="Sulfatase N-terminal domain-containing protein" evidence="4">
    <location>
        <begin position="23"/>
        <end position="511"/>
    </location>
</feature>
<comment type="PTM">
    <text evidence="3">The conversion to 3-oxoalanine (also known as C-formylglycine, FGly), of a serine or cysteine residue in prokaryotes and of a cysteine residue in eukaryotes, is critical for catalytic activity.</text>
</comment>
<dbReference type="Gene3D" id="3.30.1120.10">
    <property type="match status" value="1"/>
</dbReference>
<evidence type="ECO:0000256" key="3">
    <source>
        <dbReference type="PIRSR" id="PIRSR600917-52"/>
    </source>
</evidence>
<dbReference type="InterPro" id="IPR017850">
    <property type="entry name" value="Alkaline_phosphatase_core_sf"/>
</dbReference>
<dbReference type="GO" id="GO:0016787">
    <property type="term" value="F:hydrolase activity"/>
    <property type="evidence" value="ECO:0007669"/>
    <property type="project" value="UniProtKB-KW"/>
</dbReference>
<evidence type="ECO:0000313" key="7">
    <source>
        <dbReference type="Proteomes" id="UP000005141"/>
    </source>
</evidence>
<feature type="domain" description="Sulfatase N-terminal" evidence="5">
    <location>
        <begin position="28"/>
        <end position="396"/>
    </location>
</feature>
<dbReference type="InterPro" id="IPR024607">
    <property type="entry name" value="Sulfatase_CS"/>
</dbReference>
<dbReference type="SUPFAM" id="SSF53649">
    <property type="entry name" value="Alkaline phosphatase-like"/>
    <property type="match status" value="1"/>
</dbReference>
<comment type="caution">
    <text evidence="6">The sequence shown here is derived from an EMBL/GenBank/DDBJ whole genome shotgun (WGS) entry which is preliminary data.</text>
</comment>
<dbReference type="InterPro" id="IPR000917">
    <property type="entry name" value="Sulfatase_N"/>
</dbReference>
<feature type="signal peptide" evidence="4">
    <location>
        <begin position="1"/>
        <end position="22"/>
    </location>
</feature>
<sequence>MKTFSSLWLTPAAWFALLPAQAAKTTKPNILYIMCDDMGYGDLGCYGQPYILTPNIDRMASEGMRFTQAYAGAPVSAPSRACFMTGQHSGHTEVRGNKEYWDAQHTVKYGQNTDFAVVGQHPYAPNHILLTEIMKANGYQTGMFGKWAGGYEGSVSTPDKRGVDEFFGYICQFQAHLYYPNFLNAYSRAQGDKGVRRVVLDENIAYPMFGDDYHKRTAYSADLIHHRALQWLEAQTPGKPFFGVLTYTLPHAELAQPNDSLVAFYKKRFFVDKTWGGQESSRYNAVEHTHAQFAAMITRLDAYVGEIMALLKRKGLDDNTLVIFTSDNGPHEEGGADPTFFNRDGKLRGLKRQCYEGGIRIPFIARWKGHIAAGQVNPLPFAFYDLMPTFSELAGVKNCAQRYRNRRLKTDYFDGLSIVPTLLGHDTAQQRHPHLYWEFAETNQIAVRRGDWKLVVIKGVPHLYNLETDLHEDHDLAAEHPDLVQQLVNIIYQEHVDSPLFPVTLPPKSVQ</sequence>
<feature type="modified residue" description="3-oxoalanine (Ser)" evidence="3">
    <location>
        <position position="76"/>
    </location>
</feature>
<evidence type="ECO:0000256" key="4">
    <source>
        <dbReference type="SAM" id="SignalP"/>
    </source>
</evidence>
<protein>
    <recommendedName>
        <fullName evidence="5">Sulfatase N-terminal domain-containing protein</fullName>
    </recommendedName>
</protein>
<dbReference type="eggNOG" id="COG3119">
    <property type="taxonomic scope" value="Bacteria"/>
</dbReference>
<dbReference type="Gene3D" id="3.40.720.10">
    <property type="entry name" value="Alkaline Phosphatase, subunit A"/>
    <property type="match status" value="1"/>
</dbReference>
<organism evidence="6 7">
    <name type="scientific">Segatella oulorum F0390</name>
    <dbReference type="NCBI Taxonomy" id="702438"/>
    <lineage>
        <taxon>Bacteria</taxon>
        <taxon>Pseudomonadati</taxon>
        <taxon>Bacteroidota</taxon>
        <taxon>Bacteroidia</taxon>
        <taxon>Bacteroidales</taxon>
        <taxon>Prevotellaceae</taxon>
        <taxon>Segatella</taxon>
    </lineage>
</organism>
<dbReference type="RefSeq" id="WP_004380415.1">
    <property type="nucleotide sequence ID" value="NZ_JH114216.1"/>
</dbReference>
<dbReference type="Proteomes" id="UP000005141">
    <property type="component" value="Unassembled WGS sequence"/>
</dbReference>
<name>G1WC24_9BACT</name>
<keyword evidence="2" id="KW-0378">Hydrolase</keyword>
<dbReference type="CDD" id="cd16145">
    <property type="entry name" value="ARS_like"/>
    <property type="match status" value="1"/>
</dbReference>
<dbReference type="OrthoDB" id="9765065at2"/>
<dbReference type="PATRIC" id="fig|702438.4.peg.1417"/>
<dbReference type="HOGENOM" id="CLU_006332_10_4_10"/>
<gene>
    <name evidence="6" type="ORF">HMPREF9431_01375</name>
</gene>
<keyword evidence="7" id="KW-1185">Reference proteome</keyword>
<dbReference type="Pfam" id="PF00884">
    <property type="entry name" value="Sulfatase"/>
    <property type="match status" value="1"/>
</dbReference>
<evidence type="ECO:0000256" key="2">
    <source>
        <dbReference type="ARBA" id="ARBA00022801"/>
    </source>
</evidence>
<proteinExistence type="inferred from homology"/>
<evidence type="ECO:0000259" key="5">
    <source>
        <dbReference type="Pfam" id="PF00884"/>
    </source>
</evidence>
<dbReference type="EMBL" id="ADGI01000048">
    <property type="protein sequence ID" value="EGV31040.1"/>
    <property type="molecule type" value="Genomic_DNA"/>
</dbReference>
<reference evidence="6 7" key="1">
    <citation type="submission" date="2011-07" db="EMBL/GenBank/DDBJ databases">
        <title>The Genome Sequence of Prevotella oulorum F0390.</title>
        <authorList>
            <consortium name="The Broad Institute Genome Sequencing Platform"/>
            <consortium name="The Broad Institute Genome Sequencing Center for Infectious Disease"/>
            <person name="Earl A."/>
            <person name="Ward D."/>
            <person name="Feldgarden M."/>
            <person name="Gevers D."/>
            <person name="Izard J."/>
            <person name="Ganesan A."/>
            <person name="Baranova O.V."/>
            <person name="Blanton J.M."/>
            <person name="Tanner A.C."/>
            <person name="Dewhirst F.E."/>
            <person name="Young S.K."/>
            <person name="Zeng Q."/>
            <person name="Gargeya S."/>
            <person name="Fitzgerald M."/>
            <person name="Haas B."/>
            <person name="Abouelleil A."/>
            <person name="Alvarado L."/>
            <person name="Arachchi H.M."/>
            <person name="Berlin A."/>
            <person name="Brown A."/>
            <person name="Chapman S.B."/>
            <person name="Chen Z."/>
            <person name="Dunbar C."/>
            <person name="Freedman E."/>
            <person name="Gearin G."/>
            <person name="Gellesch M."/>
            <person name="Goldberg J."/>
            <person name="Griggs A."/>
            <person name="Gujja S."/>
            <person name="Heiman D."/>
            <person name="Howarth C."/>
            <person name="Larson L."/>
            <person name="Lui A."/>
            <person name="MacDonald P.J.P."/>
            <person name="Mehta T."/>
            <person name="Montmayeur A."/>
            <person name="Murphy C."/>
            <person name="Neiman D."/>
            <person name="Pearson M."/>
            <person name="Priest M."/>
            <person name="Roberts A."/>
            <person name="Saif S."/>
            <person name="Shea T."/>
            <person name="Shenoy N."/>
            <person name="Sisk P."/>
            <person name="Stolte C."/>
            <person name="Sykes S."/>
            <person name="Wortman J."/>
            <person name="Nusbaum C."/>
            <person name="Birren B."/>
        </authorList>
    </citation>
    <scope>NUCLEOTIDE SEQUENCE [LARGE SCALE GENOMIC DNA]</scope>
    <source>
        <strain evidence="6 7">F0390</strain>
    </source>
</reference>
<comment type="similarity">
    <text evidence="1">Belongs to the sulfatase family.</text>
</comment>
<evidence type="ECO:0000256" key="1">
    <source>
        <dbReference type="ARBA" id="ARBA00008779"/>
    </source>
</evidence>
<dbReference type="GeneID" id="95426003"/>
<dbReference type="PROSITE" id="PS00523">
    <property type="entry name" value="SULFATASE_1"/>
    <property type="match status" value="1"/>
</dbReference>
<evidence type="ECO:0000313" key="6">
    <source>
        <dbReference type="EMBL" id="EGV31040.1"/>
    </source>
</evidence>
<accession>G1WC24</accession>
<dbReference type="PANTHER" id="PTHR43751">
    <property type="entry name" value="SULFATASE"/>
    <property type="match status" value="1"/>
</dbReference>